<feature type="domain" description="Telomere length regulation protein conserved" evidence="3">
    <location>
        <begin position="596"/>
        <end position="707"/>
    </location>
</feature>
<proteinExistence type="inferred from homology"/>
<evidence type="ECO:0000256" key="2">
    <source>
        <dbReference type="SAM" id="MobiDB-lite"/>
    </source>
</evidence>
<feature type="region of interest" description="Disordered" evidence="2">
    <location>
        <begin position="515"/>
        <end position="585"/>
    </location>
</feature>
<dbReference type="InterPro" id="IPR019337">
    <property type="entry name" value="Telomere_length_regulation_dom"/>
</dbReference>
<keyword evidence="5" id="KW-1185">Reference proteome</keyword>
<dbReference type="InterPro" id="IPR051970">
    <property type="entry name" value="TEL2_Regulation"/>
</dbReference>
<feature type="compositionally biased region" description="Acidic residues" evidence="2">
    <location>
        <begin position="551"/>
        <end position="567"/>
    </location>
</feature>
<dbReference type="Proteomes" id="UP000184330">
    <property type="component" value="Unassembled WGS sequence"/>
</dbReference>
<organism evidence="4 5">
    <name type="scientific">Phialocephala subalpina</name>
    <dbReference type="NCBI Taxonomy" id="576137"/>
    <lineage>
        <taxon>Eukaryota</taxon>
        <taxon>Fungi</taxon>
        <taxon>Dikarya</taxon>
        <taxon>Ascomycota</taxon>
        <taxon>Pezizomycotina</taxon>
        <taxon>Leotiomycetes</taxon>
        <taxon>Helotiales</taxon>
        <taxon>Mollisiaceae</taxon>
        <taxon>Phialocephala</taxon>
        <taxon>Phialocephala fortinii species complex</taxon>
    </lineage>
</organism>
<dbReference type="GO" id="GO:0042162">
    <property type="term" value="F:telomeric DNA binding"/>
    <property type="evidence" value="ECO:0007669"/>
    <property type="project" value="TreeGrafter"/>
</dbReference>
<evidence type="ECO:0000313" key="5">
    <source>
        <dbReference type="Proteomes" id="UP000184330"/>
    </source>
</evidence>
<feature type="compositionally biased region" description="Low complexity" evidence="2">
    <location>
        <begin position="720"/>
        <end position="740"/>
    </location>
</feature>
<name>A0A1L7WCW8_9HELO</name>
<accession>A0A1L7WCW8</accession>
<dbReference type="Gene3D" id="1.25.40.720">
    <property type="entry name" value="Telomere length regulation protein 2, C-terminal domain"/>
    <property type="match status" value="2"/>
</dbReference>
<dbReference type="PANTHER" id="PTHR15830">
    <property type="entry name" value="TELOMERE LENGTH REGULATION PROTEIN TEL2 FAMILY MEMBER"/>
    <property type="match status" value="1"/>
</dbReference>
<evidence type="ECO:0000256" key="1">
    <source>
        <dbReference type="ARBA" id="ARBA00006133"/>
    </source>
</evidence>
<evidence type="ECO:0000313" key="4">
    <source>
        <dbReference type="EMBL" id="CZR50617.1"/>
    </source>
</evidence>
<dbReference type="InterPro" id="IPR038528">
    <property type="entry name" value="TEL2_C_sf"/>
</dbReference>
<gene>
    <name evidence="4" type="ORF">PAC_00491</name>
</gene>
<dbReference type="FunFam" id="1.25.40.720:FF:000007">
    <property type="entry name" value="WGS project CABT00000000 data, contig 2.6"/>
    <property type="match status" value="1"/>
</dbReference>
<dbReference type="AlphaFoldDB" id="A0A1L7WCW8"/>
<dbReference type="EMBL" id="FJOG01000001">
    <property type="protein sequence ID" value="CZR50617.1"/>
    <property type="molecule type" value="Genomic_DNA"/>
</dbReference>
<dbReference type="GO" id="GO:0051879">
    <property type="term" value="F:Hsp90 protein binding"/>
    <property type="evidence" value="ECO:0007669"/>
    <property type="project" value="TreeGrafter"/>
</dbReference>
<dbReference type="OrthoDB" id="10258062at2759"/>
<feature type="region of interest" description="Disordered" evidence="2">
    <location>
        <begin position="718"/>
        <end position="768"/>
    </location>
</feature>
<reference evidence="4 5" key="1">
    <citation type="submission" date="2016-03" db="EMBL/GenBank/DDBJ databases">
        <authorList>
            <person name="Ploux O."/>
        </authorList>
    </citation>
    <scope>NUCLEOTIDE SEQUENCE [LARGE SCALE GENOMIC DNA]</scope>
    <source>
        <strain evidence="4 5">UAMH 11012</strain>
    </source>
</reference>
<dbReference type="FunFam" id="1.25.40.720:FF:000004">
    <property type="entry name" value="WGS project CABT00000000 data, contig 2.6"/>
    <property type="match status" value="1"/>
</dbReference>
<dbReference type="PANTHER" id="PTHR15830:SF10">
    <property type="entry name" value="TELOMERE LENGTH REGULATION PROTEIN TEL2 HOMOLOG"/>
    <property type="match status" value="1"/>
</dbReference>
<dbReference type="GO" id="GO:0005829">
    <property type="term" value="C:cytosol"/>
    <property type="evidence" value="ECO:0007669"/>
    <property type="project" value="TreeGrafter"/>
</dbReference>
<dbReference type="STRING" id="576137.A0A1L7WCW8"/>
<feature type="compositionally biased region" description="Polar residues" evidence="2">
    <location>
        <begin position="534"/>
        <end position="543"/>
    </location>
</feature>
<sequence>MEGLLTPVSTSYKRAEEDPGDALVEVPKQVAPSQATTPTEALEVLRNEPEYATLVSTLSYLDNNEEGFDLTSPSPLAAQIVHTLVSDVVPNYWSILYEPRKVKSSEGAARRPKSPAELELLLSCLRSVTGLNAVLLQLKQQVQEAKASKKEIGGRNVEEILAILLQLLQALLQGTKTASKFWTQICKACDTAPKQKAVWNELLNAFGGGKILGISAEAEDVINDLSKTFQERHWIADGKQYGLWLSQNISSWAKSLNPKSDNGWSNCESIVKELLISLVLGDVKYQVHFEKLLGSLSNIEQRNVLYAILKLLSTEYLSAVVTTEDNPTWYQSDASVVSAVAGSIALFIAKSETRKGHLVSWLTSSSGAGAGEGIAIRRAALAAISASISDVESVLDKSLQQFGDKLYIKHTPTLQQEVHAQVLLLAAGYVHRTAPLRLTMMMRSGSHLSVVSNRLATSSARARFLGMAVGEALSSLVDKGDKRMEFKVDDMATAEAKWFRSLVNVMDTIGPIQLLNPGSSARGSEPAKPRAHKSASQPMQRPTGSKIIAIEEIEDSEEEEQDSDDDGLVPYAKPDSDVEDSDEDATLVTRNKPTAPVYIRDLITYLRDTDNYDRQKLALSTAAPLIRRKANFGTEVSSHAEELAGLLVGLQDKYEIENFQDLRIQGMIAILIALPLKMGRWFSKTFFDGDYSLSQRASVLTTLGIGARELGGFDAEDEALSTSKPLPTSSSFPTKTLPPSMHKLYVNDPPQSSSPKIPKGPPSPLDSLSTQLSNTMIAPMAASLADKLTGPSILKIRTFSSRMAVEKKRKKPIANSLAKVVADGFFFPLTGRFFIYLKAYGSSSGSNVIFQPYLLSLYIKTLSLLLHASGPNTLSLLQMTSEFWDLLLSLRTQSIGDIMIMEALLFGFMTILELNEDKRRLVEAHGRQMLETQEWVEGVFGRMGSGGSEEDERVRMLSAGVLVRIREVVDRYQALLMGDLASF</sequence>
<dbReference type="GO" id="GO:0051083">
    <property type="term" value="P:'de novo' cotranslational protein folding"/>
    <property type="evidence" value="ECO:0007669"/>
    <property type="project" value="TreeGrafter"/>
</dbReference>
<protein>
    <submittedName>
        <fullName evidence="4">Related to TEL2 Protein involved in controlling telomere length and position effect</fullName>
    </submittedName>
</protein>
<evidence type="ECO:0000259" key="3">
    <source>
        <dbReference type="Pfam" id="PF10193"/>
    </source>
</evidence>
<comment type="similarity">
    <text evidence="1">Belongs to the TEL2 family.</text>
</comment>
<dbReference type="Pfam" id="PF10193">
    <property type="entry name" value="Telomere_reg-2"/>
    <property type="match status" value="1"/>
</dbReference>